<accession>A0A3P3VVT9</accession>
<reference evidence="1 2" key="1">
    <citation type="submission" date="2018-11" db="EMBL/GenBank/DDBJ databases">
        <title>YIM 102482-1 draft genome.</title>
        <authorList>
            <person name="Li G."/>
            <person name="Jiang Y."/>
        </authorList>
    </citation>
    <scope>NUCLEOTIDE SEQUENCE [LARGE SCALE GENOMIC DNA]</scope>
    <source>
        <strain evidence="1 2">YIM 102482-1</strain>
    </source>
</reference>
<dbReference type="Proteomes" id="UP000274391">
    <property type="component" value="Unassembled WGS sequence"/>
</dbReference>
<comment type="caution">
    <text evidence="1">The sequence shown here is derived from an EMBL/GenBank/DDBJ whole genome shotgun (WGS) entry which is preliminary data.</text>
</comment>
<evidence type="ECO:0000313" key="2">
    <source>
        <dbReference type="Proteomes" id="UP000274391"/>
    </source>
</evidence>
<proteinExistence type="predicted"/>
<evidence type="ECO:0000313" key="1">
    <source>
        <dbReference type="EMBL" id="RRJ85559.1"/>
    </source>
</evidence>
<organism evidence="1 2">
    <name type="scientific">Gulosibacter macacae</name>
    <dbReference type="NCBI Taxonomy" id="2488791"/>
    <lineage>
        <taxon>Bacteria</taxon>
        <taxon>Bacillati</taxon>
        <taxon>Actinomycetota</taxon>
        <taxon>Actinomycetes</taxon>
        <taxon>Micrococcales</taxon>
        <taxon>Microbacteriaceae</taxon>
        <taxon>Gulosibacter</taxon>
    </lineage>
</organism>
<feature type="non-terminal residue" evidence="1">
    <location>
        <position position="259"/>
    </location>
</feature>
<sequence length="259" mass="28437">MTMNLSRPANHIQHLRTRTGPYWVRRVLAIVLAFLVALGMGFAGSTAATAVEDEFTEPYDITFVWKLPEGGSAPWNPFPNGQSQTLVDYVQITDGMAPNTIPNFYDQAECGGIYQIDSYRILDDGAHFAVLDWISRGELRPWTDGDLGANWEREYQDTNPEYSHDNWKNDGDFSFFTWFETPAEACDLAPVAPMVEQAVCTVPGGDVTDPSVTLADTAGITYTLDGTVAVGETVVVIAALDDDYANKGYMLAATDGWAL</sequence>
<protein>
    <submittedName>
        <fullName evidence="1">Uncharacterized protein</fullName>
    </submittedName>
</protein>
<name>A0A3P3VVT9_9MICO</name>
<gene>
    <name evidence="1" type="ORF">EG850_12945</name>
</gene>
<dbReference type="AlphaFoldDB" id="A0A3P3VVT9"/>
<dbReference type="EMBL" id="RQVS01000027">
    <property type="protein sequence ID" value="RRJ85559.1"/>
    <property type="molecule type" value="Genomic_DNA"/>
</dbReference>
<keyword evidence="2" id="KW-1185">Reference proteome</keyword>